<feature type="transmembrane region" description="Helical" evidence="7">
    <location>
        <begin position="97"/>
        <end position="118"/>
    </location>
</feature>
<feature type="transmembrane region" description="Helical" evidence="7">
    <location>
        <begin position="228"/>
        <end position="251"/>
    </location>
</feature>
<sequence>MKAVLRYGIGGLLVAVPLLLAVAGPLFVPDALTRGAAFGDTGPLGTDFIGRDVWHQVLLGGRTVVLVAMLATVLSYLVGVPIALLAAMTRRRWVDEVLMRPLDVLLAVPSLLVLILLASIAPRGVLTLVLIVALVNVPDVARIARAAALEIASRPALEAMRLQGETWWRTAVGYVGRSMLRTLVADLGIRLTAALYLVASASFLGVGVPPDASDWAVMVDRNQTGLFLAPEAVMAPALLIIALSVGVNLVFDRALRDRGRAWL</sequence>
<keyword evidence="10" id="KW-1185">Reference proteome</keyword>
<feature type="domain" description="ABC transmembrane type-1" evidence="8">
    <location>
        <begin position="61"/>
        <end position="251"/>
    </location>
</feature>
<dbReference type="PANTHER" id="PTHR43386">
    <property type="entry name" value="OLIGOPEPTIDE TRANSPORT SYSTEM PERMEASE PROTEIN APPC"/>
    <property type="match status" value="1"/>
</dbReference>
<dbReference type="GO" id="GO:0005886">
    <property type="term" value="C:plasma membrane"/>
    <property type="evidence" value="ECO:0007669"/>
    <property type="project" value="UniProtKB-SubCell"/>
</dbReference>
<dbReference type="OrthoDB" id="6637947at2"/>
<dbReference type="PROSITE" id="PS50928">
    <property type="entry name" value="ABC_TM1"/>
    <property type="match status" value="1"/>
</dbReference>
<dbReference type="RefSeq" id="WP_091451326.1">
    <property type="nucleotide sequence ID" value="NZ_FMZZ01000007.1"/>
</dbReference>
<dbReference type="CDD" id="cd06261">
    <property type="entry name" value="TM_PBP2"/>
    <property type="match status" value="1"/>
</dbReference>
<keyword evidence="3" id="KW-1003">Cell membrane</keyword>
<evidence type="ECO:0000256" key="3">
    <source>
        <dbReference type="ARBA" id="ARBA00022475"/>
    </source>
</evidence>
<accession>A0A1G6S4C0</accession>
<dbReference type="Pfam" id="PF00528">
    <property type="entry name" value="BPD_transp_1"/>
    <property type="match status" value="1"/>
</dbReference>
<feature type="transmembrane region" description="Helical" evidence="7">
    <location>
        <begin position="187"/>
        <end position="208"/>
    </location>
</feature>
<evidence type="ECO:0000256" key="7">
    <source>
        <dbReference type="RuleBase" id="RU363032"/>
    </source>
</evidence>
<dbReference type="PANTHER" id="PTHR43386:SF25">
    <property type="entry name" value="PEPTIDE ABC TRANSPORTER PERMEASE PROTEIN"/>
    <property type="match status" value="1"/>
</dbReference>
<protein>
    <submittedName>
        <fullName evidence="9">Peptide/nickel transport system permease protein</fullName>
    </submittedName>
</protein>
<evidence type="ECO:0000256" key="4">
    <source>
        <dbReference type="ARBA" id="ARBA00022692"/>
    </source>
</evidence>
<evidence type="ECO:0000256" key="1">
    <source>
        <dbReference type="ARBA" id="ARBA00004651"/>
    </source>
</evidence>
<reference evidence="10" key="1">
    <citation type="submission" date="2016-10" db="EMBL/GenBank/DDBJ databases">
        <authorList>
            <person name="Varghese N."/>
            <person name="Submissions S."/>
        </authorList>
    </citation>
    <scope>NUCLEOTIDE SEQUENCE [LARGE SCALE GENOMIC DNA]</scope>
    <source>
        <strain evidence="10">IBRC-M 10403</strain>
    </source>
</reference>
<evidence type="ECO:0000256" key="2">
    <source>
        <dbReference type="ARBA" id="ARBA00022448"/>
    </source>
</evidence>
<dbReference type="Proteomes" id="UP000199501">
    <property type="component" value="Unassembled WGS sequence"/>
</dbReference>
<dbReference type="GO" id="GO:0055085">
    <property type="term" value="P:transmembrane transport"/>
    <property type="evidence" value="ECO:0007669"/>
    <property type="project" value="InterPro"/>
</dbReference>
<keyword evidence="6 7" id="KW-0472">Membrane</keyword>
<evidence type="ECO:0000256" key="6">
    <source>
        <dbReference type="ARBA" id="ARBA00023136"/>
    </source>
</evidence>
<dbReference type="Gene3D" id="1.10.3720.10">
    <property type="entry name" value="MetI-like"/>
    <property type="match status" value="1"/>
</dbReference>
<feature type="transmembrane region" description="Helical" evidence="7">
    <location>
        <begin position="63"/>
        <end position="85"/>
    </location>
</feature>
<evidence type="ECO:0000313" key="9">
    <source>
        <dbReference type="EMBL" id="SDD11026.1"/>
    </source>
</evidence>
<organism evidence="9 10">
    <name type="scientific">Actinokineospora iranica</name>
    <dbReference type="NCBI Taxonomy" id="1271860"/>
    <lineage>
        <taxon>Bacteria</taxon>
        <taxon>Bacillati</taxon>
        <taxon>Actinomycetota</taxon>
        <taxon>Actinomycetes</taxon>
        <taxon>Pseudonocardiales</taxon>
        <taxon>Pseudonocardiaceae</taxon>
        <taxon>Actinokineospora</taxon>
    </lineage>
</organism>
<dbReference type="AlphaFoldDB" id="A0A1G6S4C0"/>
<evidence type="ECO:0000256" key="5">
    <source>
        <dbReference type="ARBA" id="ARBA00022989"/>
    </source>
</evidence>
<evidence type="ECO:0000313" key="10">
    <source>
        <dbReference type="Proteomes" id="UP000199501"/>
    </source>
</evidence>
<dbReference type="InterPro" id="IPR000515">
    <property type="entry name" value="MetI-like"/>
</dbReference>
<gene>
    <name evidence="9" type="ORF">SAMN05216174_107183</name>
</gene>
<keyword evidence="2 7" id="KW-0813">Transport</keyword>
<dbReference type="SUPFAM" id="SSF161098">
    <property type="entry name" value="MetI-like"/>
    <property type="match status" value="1"/>
</dbReference>
<proteinExistence type="inferred from homology"/>
<dbReference type="InterPro" id="IPR035906">
    <property type="entry name" value="MetI-like_sf"/>
</dbReference>
<dbReference type="InterPro" id="IPR050366">
    <property type="entry name" value="BP-dependent_transpt_permease"/>
</dbReference>
<comment type="similarity">
    <text evidence="7">Belongs to the binding-protein-dependent transport system permease family.</text>
</comment>
<keyword evidence="4 7" id="KW-0812">Transmembrane</keyword>
<keyword evidence="5 7" id="KW-1133">Transmembrane helix</keyword>
<feature type="transmembrane region" description="Helical" evidence="7">
    <location>
        <begin position="124"/>
        <end position="144"/>
    </location>
</feature>
<dbReference type="STRING" id="1271860.SAMN05216174_107183"/>
<name>A0A1G6S4C0_9PSEU</name>
<dbReference type="EMBL" id="FMZZ01000007">
    <property type="protein sequence ID" value="SDD11026.1"/>
    <property type="molecule type" value="Genomic_DNA"/>
</dbReference>
<evidence type="ECO:0000259" key="8">
    <source>
        <dbReference type="PROSITE" id="PS50928"/>
    </source>
</evidence>
<comment type="subcellular location">
    <subcellularLocation>
        <location evidence="1 7">Cell membrane</location>
        <topology evidence="1 7">Multi-pass membrane protein</topology>
    </subcellularLocation>
</comment>